<dbReference type="PANTHER" id="PTHR10763">
    <property type="entry name" value="CELL DIVISION CONTROL PROTEIN 6-RELATED"/>
    <property type="match status" value="1"/>
</dbReference>
<dbReference type="Proteomes" id="UP000236740">
    <property type="component" value="Unassembled WGS sequence"/>
</dbReference>
<dbReference type="InterPro" id="IPR003593">
    <property type="entry name" value="AAA+_ATPase"/>
</dbReference>
<protein>
    <submittedName>
        <fullName evidence="6">AAA family ATPase</fullName>
    </submittedName>
    <submittedName>
        <fullName evidence="7">Cdc6-related protein, AAA superfamily ATPase</fullName>
    </submittedName>
</protein>
<keyword evidence="4" id="KW-0067">ATP-binding</keyword>
<evidence type="ECO:0000259" key="5">
    <source>
        <dbReference type="SMART" id="SM00382"/>
    </source>
</evidence>
<dbReference type="SUPFAM" id="SSF46785">
    <property type="entry name" value="Winged helix' DNA-binding domain"/>
    <property type="match status" value="1"/>
</dbReference>
<keyword evidence="2" id="KW-0235">DNA replication</keyword>
<dbReference type="PANTHER" id="PTHR10763:SF22">
    <property type="entry name" value="ORC1-TYPE DNA REPLICATION PROTEIN"/>
    <property type="match status" value="1"/>
</dbReference>
<evidence type="ECO:0000256" key="2">
    <source>
        <dbReference type="ARBA" id="ARBA00022705"/>
    </source>
</evidence>
<dbReference type="EMBL" id="CP031311">
    <property type="protein sequence ID" value="QCC47658.1"/>
    <property type="molecule type" value="Genomic_DNA"/>
</dbReference>
<evidence type="ECO:0000313" key="9">
    <source>
        <dbReference type="Proteomes" id="UP000296733"/>
    </source>
</evidence>
<comment type="similarity">
    <text evidence="1">Belongs to the CDC6/cdc18 family.</text>
</comment>
<evidence type="ECO:0000256" key="3">
    <source>
        <dbReference type="ARBA" id="ARBA00022741"/>
    </source>
</evidence>
<dbReference type="EMBL" id="FNVN01000003">
    <property type="protein sequence ID" value="SEG49730.1"/>
    <property type="molecule type" value="Genomic_DNA"/>
</dbReference>
<dbReference type="KEGG" id="hlm:DV707_08285"/>
<organism evidence="7 8">
    <name type="scientific">Halobellus limi</name>
    <dbReference type="NCBI Taxonomy" id="699433"/>
    <lineage>
        <taxon>Archaea</taxon>
        <taxon>Methanobacteriati</taxon>
        <taxon>Methanobacteriota</taxon>
        <taxon>Stenosarchaea group</taxon>
        <taxon>Halobacteria</taxon>
        <taxon>Halobacteriales</taxon>
        <taxon>Haloferacaceae</taxon>
        <taxon>Halobellus</taxon>
    </lineage>
</organism>
<dbReference type="AlphaFoldDB" id="A0A1H6ANF9"/>
<keyword evidence="8" id="KW-1185">Reference proteome</keyword>
<name>A0A1H6ANF9_9EURY</name>
<dbReference type="GO" id="GO:0016887">
    <property type="term" value="F:ATP hydrolysis activity"/>
    <property type="evidence" value="ECO:0007669"/>
    <property type="project" value="InterPro"/>
</dbReference>
<dbReference type="OrthoDB" id="270161at2157"/>
<evidence type="ECO:0000313" key="8">
    <source>
        <dbReference type="Proteomes" id="UP000236740"/>
    </source>
</evidence>
<dbReference type="RefSeq" id="WP_103992102.1">
    <property type="nucleotide sequence ID" value="NZ_CP031311.1"/>
</dbReference>
<dbReference type="SUPFAM" id="SSF52540">
    <property type="entry name" value="P-loop containing nucleoside triphosphate hydrolases"/>
    <property type="match status" value="1"/>
</dbReference>
<proteinExistence type="inferred from homology"/>
<dbReference type="Gene3D" id="1.10.10.10">
    <property type="entry name" value="Winged helix-like DNA-binding domain superfamily/Winged helix DNA-binding domain"/>
    <property type="match status" value="1"/>
</dbReference>
<evidence type="ECO:0000256" key="1">
    <source>
        <dbReference type="ARBA" id="ARBA00006184"/>
    </source>
</evidence>
<evidence type="ECO:0000256" key="4">
    <source>
        <dbReference type="ARBA" id="ARBA00022840"/>
    </source>
</evidence>
<dbReference type="CDD" id="cd00009">
    <property type="entry name" value="AAA"/>
    <property type="match status" value="1"/>
</dbReference>
<dbReference type="Proteomes" id="UP000296733">
    <property type="component" value="Chromosome"/>
</dbReference>
<evidence type="ECO:0000313" key="6">
    <source>
        <dbReference type="EMBL" id="QCC47658.1"/>
    </source>
</evidence>
<reference evidence="7 8" key="1">
    <citation type="submission" date="2016-10" db="EMBL/GenBank/DDBJ databases">
        <authorList>
            <person name="de Groot N.N."/>
        </authorList>
    </citation>
    <scope>NUCLEOTIDE SEQUENCE [LARGE SCALE GENOMIC DNA]</scope>
    <source>
        <strain evidence="7 8">CGMCC 1.10331</strain>
    </source>
</reference>
<dbReference type="InterPro" id="IPR050311">
    <property type="entry name" value="ORC1/CDC6"/>
</dbReference>
<dbReference type="InterPro" id="IPR055237">
    <property type="entry name" value="Cdc6_lid"/>
</dbReference>
<accession>A0A1H6ANF9</accession>
<keyword evidence="3" id="KW-0547">Nucleotide-binding</keyword>
<dbReference type="InterPro" id="IPR027417">
    <property type="entry name" value="P-loop_NTPase"/>
</dbReference>
<dbReference type="Pfam" id="PF13401">
    <property type="entry name" value="AAA_22"/>
    <property type="match status" value="1"/>
</dbReference>
<dbReference type="GeneID" id="39858078"/>
<dbReference type="Gene3D" id="3.40.50.300">
    <property type="entry name" value="P-loop containing nucleotide triphosphate hydrolases"/>
    <property type="match status" value="1"/>
</dbReference>
<dbReference type="Gene3D" id="1.10.8.60">
    <property type="match status" value="1"/>
</dbReference>
<dbReference type="InterPro" id="IPR049945">
    <property type="entry name" value="AAA_22"/>
</dbReference>
<dbReference type="Pfam" id="PF22703">
    <property type="entry name" value="Cdc6_lid"/>
    <property type="match status" value="1"/>
</dbReference>
<dbReference type="GO" id="GO:0006260">
    <property type="term" value="P:DNA replication"/>
    <property type="evidence" value="ECO:0007669"/>
    <property type="project" value="UniProtKB-KW"/>
</dbReference>
<dbReference type="InterPro" id="IPR036390">
    <property type="entry name" value="WH_DNA-bd_sf"/>
</dbReference>
<feature type="domain" description="AAA+ ATPase" evidence="5">
    <location>
        <begin position="39"/>
        <end position="210"/>
    </location>
</feature>
<dbReference type="SMART" id="SM00382">
    <property type="entry name" value="AAA"/>
    <property type="match status" value="1"/>
</dbReference>
<dbReference type="GO" id="GO:0005524">
    <property type="term" value="F:ATP binding"/>
    <property type="evidence" value="ECO:0007669"/>
    <property type="project" value="UniProtKB-KW"/>
</dbReference>
<reference evidence="6 9" key="2">
    <citation type="journal article" date="2019" name="Nat. Commun.">
        <title>A new type of DNA phosphorothioation-based antiviral system in archaea.</title>
        <authorList>
            <person name="Xiong L."/>
            <person name="Liu S."/>
            <person name="Chen S."/>
            <person name="Xiao Y."/>
            <person name="Zhu B."/>
            <person name="Gao Y."/>
            <person name="Zhang Y."/>
            <person name="Chen B."/>
            <person name="Luo J."/>
            <person name="Deng Z."/>
            <person name="Chen X."/>
            <person name="Wang L."/>
            <person name="Chen S."/>
        </authorList>
    </citation>
    <scope>NUCLEOTIDE SEQUENCE [LARGE SCALE GENOMIC DNA]</scope>
    <source>
        <strain evidence="6 9">CGMCC 1.10331</strain>
    </source>
</reference>
<sequence>MIRDARALRDEFVPQELQHRNNEIDLISSCLRPIEDNLSGEHTLITGPSGAGKTTLAKYVCQQLERQTLDIRIGYVNCLSANTSTGVLHTLLRDARIGRDLSRESTPRSRYFDRIRDSDYQLVFILDEIDVLDDYGPLLSLYDQPNVTLAMICIDEDAFLSNVDMRVQSRVRAATSVRLKKYHDEQIVDIVTGRAEAGLAPGVLDEGTCGTIADLAAGDARVAIALLRWAAERAEQEGLDHLSPGLVEAVSDSATTEVHDRNVELLSTHQRLLYEIVSEAGEIGASELHRKYEEQASSPKSRPTRRRYLDSLERYGLIEQQGSTRGSRYQAAKP</sequence>
<evidence type="ECO:0000313" key="7">
    <source>
        <dbReference type="EMBL" id="SEG49730.1"/>
    </source>
</evidence>
<dbReference type="InterPro" id="IPR036388">
    <property type="entry name" value="WH-like_DNA-bd_sf"/>
</dbReference>
<gene>
    <name evidence="6" type="ORF">DV707_08285</name>
    <name evidence="7" type="ORF">SAMN04488133_2399</name>
</gene>